<evidence type="ECO:0000313" key="1">
    <source>
        <dbReference type="EMBL" id="KAJ7557055.1"/>
    </source>
</evidence>
<keyword evidence="2" id="KW-1185">Reference proteome</keyword>
<organism evidence="1 2">
    <name type="scientific">Diphasiastrum complanatum</name>
    <name type="common">Issler's clubmoss</name>
    <name type="synonym">Lycopodium complanatum</name>
    <dbReference type="NCBI Taxonomy" id="34168"/>
    <lineage>
        <taxon>Eukaryota</taxon>
        <taxon>Viridiplantae</taxon>
        <taxon>Streptophyta</taxon>
        <taxon>Embryophyta</taxon>
        <taxon>Tracheophyta</taxon>
        <taxon>Lycopodiopsida</taxon>
        <taxon>Lycopodiales</taxon>
        <taxon>Lycopodiaceae</taxon>
        <taxon>Lycopodioideae</taxon>
        <taxon>Diphasiastrum</taxon>
    </lineage>
</organism>
<accession>A0ACC2DRZ8</accession>
<dbReference type="EMBL" id="CM055096">
    <property type="protein sequence ID" value="KAJ7557055.1"/>
    <property type="molecule type" value="Genomic_DNA"/>
</dbReference>
<gene>
    <name evidence="1" type="ORF">O6H91_05G110200</name>
</gene>
<sequence length="110" mass="12893">MVMMMFDKAHFPSLANHFIHIYILRCQSSSRSHKKAAPIQSLALRDFLFYMSQLNLTHHYLLKSRAFMCKVDSLSLYAIKLFLAHAPKTILTFTYKFLICKFQFPISNIT</sequence>
<protein>
    <submittedName>
        <fullName evidence="1">Uncharacterized protein</fullName>
    </submittedName>
</protein>
<evidence type="ECO:0000313" key="2">
    <source>
        <dbReference type="Proteomes" id="UP001162992"/>
    </source>
</evidence>
<dbReference type="Proteomes" id="UP001162992">
    <property type="component" value="Chromosome 5"/>
</dbReference>
<reference evidence="2" key="1">
    <citation type="journal article" date="2024" name="Proc. Natl. Acad. Sci. U.S.A.">
        <title>Extraordinary preservation of gene collinearity over three hundred million years revealed in homosporous lycophytes.</title>
        <authorList>
            <person name="Li C."/>
            <person name="Wickell D."/>
            <person name="Kuo L.Y."/>
            <person name="Chen X."/>
            <person name="Nie B."/>
            <person name="Liao X."/>
            <person name="Peng D."/>
            <person name="Ji J."/>
            <person name="Jenkins J."/>
            <person name="Williams M."/>
            <person name="Shu S."/>
            <person name="Plott C."/>
            <person name="Barry K."/>
            <person name="Rajasekar S."/>
            <person name="Grimwood J."/>
            <person name="Han X."/>
            <person name="Sun S."/>
            <person name="Hou Z."/>
            <person name="He W."/>
            <person name="Dai G."/>
            <person name="Sun C."/>
            <person name="Schmutz J."/>
            <person name="Leebens-Mack J.H."/>
            <person name="Li F.W."/>
            <person name="Wang L."/>
        </authorList>
    </citation>
    <scope>NUCLEOTIDE SEQUENCE [LARGE SCALE GENOMIC DNA]</scope>
    <source>
        <strain evidence="2">cv. PW_Plant_1</strain>
    </source>
</reference>
<comment type="caution">
    <text evidence="1">The sequence shown here is derived from an EMBL/GenBank/DDBJ whole genome shotgun (WGS) entry which is preliminary data.</text>
</comment>
<proteinExistence type="predicted"/>
<name>A0ACC2DRZ8_DIPCM</name>